<feature type="transmembrane region" description="Helical" evidence="1">
    <location>
        <begin position="20"/>
        <end position="39"/>
    </location>
</feature>
<gene>
    <name evidence="2" type="ORF">BDY21DRAFT_350374</name>
</gene>
<name>A0A6A6NVL8_9PEZI</name>
<reference evidence="2" key="1">
    <citation type="journal article" date="2020" name="Stud. Mycol.">
        <title>101 Dothideomycetes genomes: a test case for predicting lifestyles and emergence of pathogens.</title>
        <authorList>
            <person name="Haridas S."/>
            <person name="Albert R."/>
            <person name="Binder M."/>
            <person name="Bloem J."/>
            <person name="Labutti K."/>
            <person name="Salamov A."/>
            <person name="Andreopoulos B."/>
            <person name="Baker S."/>
            <person name="Barry K."/>
            <person name="Bills G."/>
            <person name="Bluhm B."/>
            <person name="Cannon C."/>
            <person name="Castanera R."/>
            <person name="Culley D."/>
            <person name="Daum C."/>
            <person name="Ezra D."/>
            <person name="Gonzalez J."/>
            <person name="Henrissat B."/>
            <person name="Kuo A."/>
            <person name="Liang C."/>
            <person name="Lipzen A."/>
            <person name="Lutzoni F."/>
            <person name="Magnuson J."/>
            <person name="Mondo S."/>
            <person name="Nolan M."/>
            <person name="Ohm R."/>
            <person name="Pangilinan J."/>
            <person name="Park H.-J."/>
            <person name="Ramirez L."/>
            <person name="Alfaro M."/>
            <person name="Sun H."/>
            <person name="Tritt A."/>
            <person name="Yoshinaga Y."/>
            <person name="Zwiers L.-H."/>
            <person name="Turgeon B."/>
            <person name="Goodwin S."/>
            <person name="Spatafora J."/>
            <person name="Crous P."/>
            <person name="Grigoriev I."/>
        </authorList>
    </citation>
    <scope>NUCLEOTIDE SEQUENCE</scope>
    <source>
        <strain evidence="2">ATCC 16933</strain>
    </source>
</reference>
<dbReference type="EMBL" id="MU001687">
    <property type="protein sequence ID" value="KAF2455303.1"/>
    <property type="molecule type" value="Genomic_DNA"/>
</dbReference>
<dbReference type="PROSITE" id="PS51257">
    <property type="entry name" value="PROKAR_LIPOPROTEIN"/>
    <property type="match status" value="1"/>
</dbReference>
<proteinExistence type="predicted"/>
<evidence type="ECO:0000313" key="3">
    <source>
        <dbReference type="Proteomes" id="UP000799766"/>
    </source>
</evidence>
<protein>
    <submittedName>
        <fullName evidence="2">Uncharacterized protein</fullName>
    </submittedName>
</protein>
<keyword evidence="3" id="KW-1185">Reference proteome</keyword>
<dbReference type="Proteomes" id="UP000799766">
    <property type="component" value="Unassembled WGS sequence"/>
</dbReference>
<evidence type="ECO:0000313" key="2">
    <source>
        <dbReference type="EMBL" id="KAF2455303.1"/>
    </source>
</evidence>
<keyword evidence="1" id="KW-0812">Transmembrane</keyword>
<keyword evidence="1" id="KW-1133">Transmembrane helix</keyword>
<dbReference type="AlphaFoldDB" id="A0A6A6NVL8"/>
<keyword evidence="1" id="KW-0472">Membrane</keyword>
<evidence type="ECO:0000256" key="1">
    <source>
        <dbReference type="SAM" id="Phobius"/>
    </source>
</evidence>
<accession>A0A6A6NVL8</accession>
<sequence length="95" mass="10421">MLRSGTRLPGFVPRMNNSGVVLCSCLFFFLFWRFVWLSVGLARRGLAPLTAGARTQRMVLADSAMRGHGRRALGVGCRGFRARDSFRAAPACLAC</sequence>
<organism evidence="2 3">
    <name type="scientific">Lineolata rhizophorae</name>
    <dbReference type="NCBI Taxonomy" id="578093"/>
    <lineage>
        <taxon>Eukaryota</taxon>
        <taxon>Fungi</taxon>
        <taxon>Dikarya</taxon>
        <taxon>Ascomycota</taxon>
        <taxon>Pezizomycotina</taxon>
        <taxon>Dothideomycetes</taxon>
        <taxon>Dothideomycetes incertae sedis</taxon>
        <taxon>Lineolatales</taxon>
        <taxon>Lineolataceae</taxon>
        <taxon>Lineolata</taxon>
    </lineage>
</organism>